<dbReference type="GO" id="GO:0016020">
    <property type="term" value="C:membrane"/>
    <property type="evidence" value="ECO:0007669"/>
    <property type="project" value="TreeGrafter"/>
</dbReference>
<dbReference type="Gene3D" id="3.40.50.1820">
    <property type="entry name" value="alpha/beta hydrolase"/>
    <property type="match status" value="1"/>
</dbReference>
<dbReference type="GO" id="GO:0047372">
    <property type="term" value="F:monoacylglycerol lipase activity"/>
    <property type="evidence" value="ECO:0007669"/>
    <property type="project" value="TreeGrafter"/>
</dbReference>
<dbReference type="InterPro" id="IPR050266">
    <property type="entry name" value="AB_hydrolase_sf"/>
</dbReference>
<evidence type="ECO:0000313" key="3">
    <source>
        <dbReference type="Proteomes" id="UP000271868"/>
    </source>
</evidence>
<dbReference type="RefSeq" id="WP_123675686.1">
    <property type="nucleotide sequence ID" value="NZ_RJVL01000003.1"/>
</dbReference>
<dbReference type="Proteomes" id="UP000271868">
    <property type="component" value="Unassembled WGS sequence"/>
</dbReference>
<feature type="domain" description="AB hydrolase-1" evidence="1">
    <location>
        <begin position="24"/>
        <end position="243"/>
    </location>
</feature>
<dbReference type="AlphaFoldDB" id="A0AAX1WV65"/>
<dbReference type="SUPFAM" id="SSF53474">
    <property type="entry name" value="alpha/beta-Hydrolases"/>
    <property type="match status" value="1"/>
</dbReference>
<comment type="caution">
    <text evidence="2">The sequence shown here is derived from an EMBL/GenBank/DDBJ whole genome shotgun (WGS) entry which is preliminary data.</text>
</comment>
<keyword evidence="3" id="KW-1185">Reference proteome</keyword>
<dbReference type="PANTHER" id="PTHR43798:SF5">
    <property type="entry name" value="MONOACYLGLYCEROL LIPASE ABHD6"/>
    <property type="match status" value="1"/>
</dbReference>
<organism evidence="2 3">
    <name type="scientific">Diaphorobacter nitroreducens</name>
    <dbReference type="NCBI Taxonomy" id="164759"/>
    <lineage>
        <taxon>Bacteria</taxon>
        <taxon>Pseudomonadati</taxon>
        <taxon>Pseudomonadota</taxon>
        <taxon>Betaproteobacteria</taxon>
        <taxon>Burkholderiales</taxon>
        <taxon>Comamonadaceae</taxon>
        <taxon>Diaphorobacter</taxon>
    </lineage>
</organism>
<gene>
    <name evidence="2" type="ORF">EDC60_1527</name>
</gene>
<dbReference type="EMBL" id="RJVL01000003">
    <property type="protein sequence ID" value="ROR48022.1"/>
    <property type="molecule type" value="Genomic_DNA"/>
</dbReference>
<dbReference type="InterPro" id="IPR000073">
    <property type="entry name" value="AB_hydrolase_1"/>
</dbReference>
<evidence type="ECO:0000313" key="2">
    <source>
        <dbReference type="EMBL" id="ROR48022.1"/>
    </source>
</evidence>
<protein>
    <submittedName>
        <fullName evidence="2">Pimeloyl-ACP methyl ester carboxylesterase</fullName>
    </submittedName>
</protein>
<dbReference type="PANTHER" id="PTHR43798">
    <property type="entry name" value="MONOACYLGLYCEROL LIPASE"/>
    <property type="match status" value="1"/>
</dbReference>
<dbReference type="PRINTS" id="PR00111">
    <property type="entry name" value="ABHYDROLASE"/>
</dbReference>
<reference evidence="2 3" key="1">
    <citation type="submission" date="2018-11" db="EMBL/GenBank/DDBJ databases">
        <title>Genomic Encyclopedia of Type Strains, Phase IV (KMG-IV): sequencing the most valuable type-strain genomes for metagenomic binning, comparative biology and taxonomic classification.</title>
        <authorList>
            <person name="Goeker M."/>
        </authorList>
    </citation>
    <scope>NUCLEOTIDE SEQUENCE [LARGE SCALE GENOMIC DNA]</scope>
    <source>
        <strain evidence="2 3">DSM 15985</strain>
    </source>
</reference>
<accession>A0AAX1WV65</accession>
<evidence type="ECO:0000259" key="1">
    <source>
        <dbReference type="Pfam" id="PF00561"/>
    </source>
</evidence>
<dbReference type="GO" id="GO:0046464">
    <property type="term" value="P:acylglycerol catabolic process"/>
    <property type="evidence" value="ECO:0007669"/>
    <property type="project" value="TreeGrafter"/>
</dbReference>
<sequence>MYVQVNGAQTYCYTGGKPFDAAKPTVVFIHGVLNDHSVWALQSRYMANHGWNVLAVDLPGHSKSAGDAPASVEQAADFVGALLDALSIQRAALVGHSWGSLIALEAAARLGARVSHLVLVGTAYPMKVSPALIEASQTDPEQALRMVNVFSRSTLAPPSGAGFWVYGAGMALGRKVLRSNPQVNVFHRGFVACDSYSHGEQAIAAVQCPVLFALGTQDQMTAPKAAQGLIQAARSADKDVQIVHLPAGHHQMTEAPDATLFAIRDFLARRISA</sequence>
<proteinExistence type="predicted"/>
<dbReference type="Pfam" id="PF00561">
    <property type="entry name" value="Abhydrolase_1"/>
    <property type="match status" value="1"/>
</dbReference>
<name>A0AAX1WV65_9BURK</name>
<dbReference type="InterPro" id="IPR029058">
    <property type="entry name" value="AB_hydrolase_fold"/>
</dbReference>